<proteinExistence type="predicted"/>
<evidence type="ECO:0000313" key="1">
    <source>
        <dbReference type="EMBL" id="GHD24877.1"/>
    </source>
</evidence>
<dbReference type="EMBL" id="BMYM01000001">
    <property type="protein sequence ID" value="GHD24877.1"/>
    <property type="molecule type" value="Genomic_DNA"/>
</dbReference>
<organism evidence="1 2">
    <name type="scientific">Parahalioglobus pacificus</name>
    <dbReference type="NCBI Taxonomy" id="930806"/>
    <lineage>
        <taxon>Bacteria</taxon>
        <taxon>Pseudomonadati</taxon>
        <taxon>Pseudomonadota</taxon>
        <taxon>Gammaproteobacteria</taxon>
        <taxon>Cellvibrionales</taxon>
        <taxon>Halieaceae</taxon>
        <taxon>Parahalioglobus</taxon>
    </lineage>
</organism>
<reference evidence="1" key="2">
    <citation type="submission" date="2020-09" db="EMBL/GenBank/DDBJ databases">
        <authorList>
            <person name="Sun Q."/>
            <person name="Kim S."/>
        </authorList>
    </citation>
    <scope>NUCLEOTIDE SEQUENCE</scope>
    <source>
        <strain evidence="1">KCTC 23430</strain>
    </source>
</reference>
<evidence type="ECO:0000313" key="2">
    <source>
        <dbReference type="Proteomes" id="UP000644693"/>
    </source>
</evidence>
<comment type="caution">
    <text evidence="1">The sequence shown here is derived from an EMBL/GenBank/DDBJ whole genome shotgun (WGS) entry which is preliminary data.</text>
</comment>
<dbReference type="AlphaFoldDB" id="A0A919CH25"/>
<keyword evidence="2" id="KW-1185">Reference proteome</keyword>
<reference evidence="1" key="1">
    <citation type="journal article" date="2014" name="Int. J. Syst. Evol. Microbiol.">
        <title>Complete genome sequence of Corynebacterium casei LMG S-19264T (=DSM 44701T), isolated from a smear-ripened cheese.</title>
        <authorList>
            <consortium name="US DOE Joint Genome Institute (JGI-PGF)"/>
            <person name="Walter F."/>
            <person name="Albersmeier A."/>
            <person name="Kalinowski J."/>
            <person name="Ruckert C."/>
        </authorList>
    </citation>
    <scope>NUCLEOTIDE SEQUENCE</scope>
    <source>
        <strain evidence="1">KCTC 23430</strain>
    </source>
</reference>
<sequence length="129" mass="13601">MGATGAQGPTGPTGPTGTNFINAMGKVSGTNIGADECINCLNATAQRNGEGIYQINLSNSPGDANYIINLTVSSQGQNDSGCDRDDVNITYYGQAANQFFVRVITGDDGTTIDEECDREFMFTVFDPTP</sequence>
<name>A0A919CH25_9GAMM</name>
<dbReference type="Proteomes" id="UP000644693">
    <property type="component" value="Unassembled WGS sequence"/>
</dbReference>
<protein>
    <recommendedName>
        <fullName evidence="3">Collagen-like protein</fullName>
    </recommendedName>
</protein>
<gene>
    <name evidence="1" type="ORF">GCM10007053_00020</name>
</gene>
<evidence type="ECO:0008006" key="3">
    <source>
        <dbReference type="Google" id="ProtNLM"/>
    </source>
</evidence>
<accession>A0A919CH25</accession>